<dbReference type="GO" id="GO:0043565">
    <property type="term" value="F:sequence-specific DNA binding"/>
    <property type="evidence" value="ECO:0007669"/>
    <property type="project" value="InterPro"/>
</dbReference>
<evidence type="ECO:0000313" key="6">
    <source>
        <dbReference type="Proteomes" id="UP000290287"/>
    </source>
</evidence>
<keyword evidence="6" id="KW-1185">Reference proteome</keyword>
<dbReference type="InterPro" id="IPR020449">
    <property type="entry name" value="Tscrpt_reg_AraC-type_HTH"/>
</dbReference>
<dbReference type="PRINTS" id="PR00032">
    <property type="entry name" value="HTHARAC"/>
</dbReference>
<keyword evidence="1" id="KW-0805">Transcription regulation</keyword>
<dbReference type="PROSITE" id="PS01124">
    <property type="entry name" value="HTH_ARAC_FAMILY_2"/>
    <property type="match status" value="1"/>
</dbReference>
<feature type="domain" description="HTH araC/xylS-type" evidence="4">
    <location>
        <begin position="201"/>
        <end position="299"/>
    </location>
</feature>
<name>A0A4Q0YRE3_9GAMM</name>
<dbReference type="Gene3D" id="1.10.10.60">
    <property type="entry name" value="Homeodomain-like"/>
    <property type="match status" value="1"/>
</dbReference>
<dbReference type="GO" id="GO:0003700">
    <property type="term" value="F:DNA-binding transcription factor activity"/>
    <property type="evidence" value="ECO:0007669"/>
    <property type="project" value="InterPro"/>
</dbReference>
<dbReference type="Proteomes" id="UP000290287">
    <property type="component" value="Unassembled WGS sequence"/>
</dbReference>
<dbReference type="EMBL" id="PEIB01000034">
    <property type="protein sequence ID" value="RXJ71669.1"/>
    <property type="molecule type" value="Genomic_DNA"/>
</dbReference>
<proteinExistence type="predicted"/>
<dbReference type="InterPro" id="IPR018062">
    <property type="entry name" value="HTH_AraC-typ_CS"/>
</dbReference>
<dbReference type="PANTHER" id="PTHR43280">
    <property type="entry name" value="ARAC-FAMILY TRANSCRIPTIONAL REGULATOR"/>
    <property type="match status" value="1"/>
</dbReference>
<evidence type="ECO:0000256" key="1">
    <source>
        <dbReference type="ARBA" id="ARBA00023015"/>
    </source>
</evidence>
<dbReference type="SUPFAM" id="SSF46689">
    <property type="entry name" value="Homeodomain-like"/>
    <property type="match status" value="2"/>
</dbReference>
<evidence type="ECO:0000256" key="3">
    <source>
        <dbReference type="ARBA" id="ARBA00023163"/>
    </source>
</evidence>
<accession>A0A4Q0YRE3</accession>
<evidence type="ECO:0000259" key="4">
    <source>
        <dbReference type="PROSITE" id="PS01124"/>
    </source>
</evidence>
<dbReference type="RefSeq" id="WP_129123745.1">
    <property type="nucleotide sequence ID" value="NZ_PEIB01000034.1"/>
</dbReference>
<protein>
    <submittedName>
        <fullName evidence="5">AraC family transcriptional regulator</fullName>
    </submittedName>
</protein>
<dbReference type="InterPro" id="IPR018060">
    <property type="entry name" value="HTH_AraC"/>
</dbReference>
<dbReference type="PANTHER" id="PTHR43280:SF27">
    <property type="entry name" value="TRANSCRIPTIONAL REGULATOR MTLR"/>
    <property type="match status" value="1"/>
</dbReference>
<dbReference type="SMART" id="SM00342">
    <property type="entry name" value="HTH_ARAC"/>
    <property type="match status" value="1"/>
</dbReference>
<organism evidence="5 6">
    <name type="scientific">Veronia nyctiphanis</name>
    <dbReference type="NCBI Taxonomy" id="1278244"/>
    <lineage>
        <taxon>Bacteria</taxon>
        <taxon>Pseudomonadati</taxon>
        <taxon>Pseudomonadota</taxon>
        <taxon>Gammaproteobacteria</taxon>
        <taxon>Vibrionales</taxon>
        <taxon>Vibrionaceae</taxon>
        <taxon>Veronia</taxon>
    </lineage>
</organism>
<reference evidence="5 6" key="1">
    <citation type="submission" date="2017-10" db="EMBL/GenBank/DDBJ databases">
        <title>Nyctiphanis sp. nov., isolated from the stomach of the euphausiid Nyctiphanes simplex (Hansen, 1911) in the Gulf of California.</title>
        <authorList>
            <person name="Gomez-Gil B."/>
            <person name="Aguilar-Mendez M."/>
            <person name="Lopez-Cortes A."/>
            <person name="Gomez-Gutierrez J."/>
            <person name="Roque A."/>
            <person name="Lang E."/>
            <person name="Gonzalez-Castillo A."/>
        </authorList>
    </citation>
    <scope>NUCLEOTIDE SEQUENCE [LARGE SCALE GENOMIC DNA]</scope>
    <source>
        <strain evidence="5 6">CAIM 600</strain>
    </source>
</reference>
<sequence>MKLSIENISSEDDFSWRFAKFDWKTRSADSKRDVKCSGWHYHNEYELVLYQDPDSLFSGNIFAGDFIGEPSHNTMLLYGPGLPHMIMGKVNPDSQRGIETYILWFSPAWVERVIETIPALTTLKPMLGKSSKGLGFSPACVNKVAQLMVQNPSQQSPARQFSVLVDILLLLAEDKESKALTSIQYGYSEAGASDGHADRVELARTYIENHYQQRIQIADLCRHLHMSESSVYRLFERNFSESFAEHLKNFRVGKACEMLIQSQKPVSWVAQNAGFANLSNFNRHFKETKGMTPSNFRKAFSLS</sequence>
<gene>
    <name evidence="5" type="ORF">CS022_20215</name>
</gene>
<dbReference type="OrthoDB" id="9816011at2"/>
<keyword evidence="3" id="KW-0804">Transcription</keyword>
<dbReference type="PROSITE" id="PS00041">
    <property type="entry name" value="HTH_ARAC_FAMILY_1"/>
    <property type="match status" value="1"/>
</dbReference>
<comment type="caution">
    <text evidence="5">The sequence shown here is derived from an EMBL/GenBank/DDBJ whole genome shotgun (WGS) entry which is preliminary data.</text>
</comment>
<evidence type="ECO:0000256" key="2">
    <source>
        <dbReference type="ARBA" id="ARBA00023125"/>
    </source>
</evidence>
<dbReference type="Pfam" id="PF12833">
    <property type="entry name" value="HTH_18"/>
    <property type="match status" value="1"/>
</dbReference>
<keyword evidence="2" id="KW-0238">DNA-binding</keyword>
<dbReference type="InterPro" id="IPR009057">
    <property type="entry name" value="Homeodomain-like_sf"/>
</dbReference>
<dbReference type="AlphaFoldDB" id="A0A4Q0YRE3"/>
<evidence type="ECO:0000313" key="5">
    <source>
        <dbReference type="EMBL" id="RXJ71669.1"/>
    </source>
</evidence>